<name>A0A059JGH7_TRIIM</name>
<dbReference type="FunFam" id="1.10.472.10:FF:000101">
    <property type="entry name" value="Cyclin, putative"/>
    <property type="match status" value="1"/>
</dbReference>
<dbReference type="OMA" id="GITWIDN"/>
<comment type="subunit">
    <text evidence="2">Component of the SRB8-11 complex, a regulatory module of the Mediator complex.</text>
</comment>
<dbReference type="InterPro" id="IPR043198">
    <property type="entry name" value="Cyclin/Ssn8"/>
</dbReference>
<dbReference type="Gene3D" id="1.10.472.10">
    <property type="entry name" value="Cyclin-like"/>
    <property type="match status" value="2"/>
</dbReference>
<dbReference type="InterPro" id="IPR006671">
    <property type="entry name" value="Cyclin_N"/>
</dbReference>
<dbReference type="HOGENOM" id="CLU_038278_1_0_1"/>
<comment type="similarity">
    <text evidence="1">Belongs to the cyclin family. Cyclin C subfamily.</text>
</comment>
<evidence type="ECO:0000256" key="6">
    <source>
        <dbReference type="SAM" id="MobiDB-lite"/>
    </source>
</evidence>
<protein>
    <recommendedName>
        <fullName evidence="3">RNA polymerase II holoenzyme cyclin-like subunit</fullName>
    </recommendedName>
</protein>
<evidence type="ECO:0000256" key="4">
    <source>
        <dbReference type="ARBA" id="ARBA00025278"/>
    </source>
</evidence>
<sequence>MSPTAKESTPEAQPADVAPVAPHPSFIQVANPYIFEKTVQDCFAATGVNPLREDSNRLQGITWIDNVRKALHLPVRTFNTASIYYHKFRLVHPDNEYNYIEAAAAALFTACKIEDTLKKSRDILCCSYNLKLPPTEQLSADDPIFESHSRSIIGLERLMLESSGFDFRNRHPQKILMKLTRQCGLDKDSKVGRVAYTISLDLYRTFAPLKQTSATMAFACLELAARLLEEPVGKIHSEEEYKLWETSRAEVMETILDLLELYTHNRSSTSVGPDFSLDVFLNIRIPLNEEADSYKIPRFAYWKKRKAESNGVSNGTSSKKSKNSHHRHSKDRPETPPAQPINPMMPTAAHDSVAKAHERSRDTAIRFMLDPEQAQAERETVAAYFKVEMEEYEVEDIMAVTDIDSHFQCGCEERHPTYGQPGYMLSQLRCGQSFLDPDAEPFRDLAEYLMIWTRN</sequence>
<dbReference type="STRING" id="1215338.A0A059JGH7"/>
<dbReference type="GO" id="GO:0006357">
    <property type="term" value="P:regulation of transcription by RNA polymerase II"/>
    <property type="evidence" value="ECO:0007669"/>
    <property type="project" value="InterPro"/>
</dbReference>
<feature type="domain" description="Cyclin-like" evidence="7">
    <location>
        <begin position="174"/>
        <end position="260"/>
    </location>
</feature>
<dbReference type="Proteomes" id="UP000024533">
    <property type="component" value="Unassembled WGS sequence"/>
</dbReference>
<dbReference type="InterPro" id="IPR036915">
    <property type="entry name" value="Cyclin-like_sf"/>
</dbReference>
<keyword evidence="9" id="KW-1185">Reference proteome</keyword>
<evidence type="ECO:0000256" key="3">
    <source>
        <dbReference type="ARBA" id="ARBA00014912"/>
    </source>
</evidence>
<keyword evidence="5" id="KW-0195">Cyclin</keyword>
<dbReference type="SUPFAM" id="SSF47954">
    <property type="entry name" value="Cyclin-like"/>
    <property type="match status" value="2"/>
</dbReference>
<accession>A0A059JGH7</accession>
<dbReference type="Pfam" id="PF00134">
    <property type="entry name" value="Cyclin_N"/>
    <property type="match status" value="1"/>
</dbReference>
<dbReference type="AlphaFoldDB" id="A0A059JGH7"/>
<dbReference type="OrthoDB" id="4951845at2759"/>
<dbReference type="EMBL" id="AOKY01000090">
    <property type="protein sequence ID" value="KDB26996.1"/>
    <property type="molecule type" value="Genomic_DNA"/>
</dbReference>
<evidence type="ECO:0000259" key="7">
    <source>
        <dbReference type="SMART" id="SM00385"/>
    </source>
</evidence>
<dbReference type="GO" id="GO:0016538">
    <property type="term" value="F:cyclin-dependent protein serine/threonine kinase regulator activity"/>
    <property type="evidence" value="ECO:0007669"/>
    <property type="project" value="InterPro"/>
</dbReference>
<organism evidence="8 9">
    <name type="scientific">Trichophyton interdigitale (strain MR816)</name>
    <dbReference type="NCBI Taxonomy" id="1215338"/>
    <lineage>
        <taxon>Eukaryota</taxon>
        <taxon>Fungi</taxon>
        <taxon>Dikarya</taxon>
        <taxon>Ascomycota</taxon>
        <taxon>Pezizomycotina</taxon>
        <taxon>Eurotiomycetes</taxon>
        <taxon>Eurotiomycetidae</taxon>
        <taxon>Onygenales</taxon>
        <taxon>Arthrodermataceae</taxon>
        <taxon>Trichophyton</taxon>
    </lineage>
</organism>
<dbReference type="CDD" id="cd20546">
    <property type="entry name" value="CYCLIN_SpCG1C_ScCTK2-like_rpt2"/>
    <property type="match status" value="1"/>
</dbReference>
<evidence type="ECO:0000313" key="9">
    <source>
        <dbReference type="Proteomes" id="UP000024533"/>
    </source>
</evidence>
<evidence type="ECO:0000256" key="5">
    <source>
        <dbReference type="RuleBase" id="RU000383"/>
    </source>
</evidence>
<feature type="compositionally biased region" description="Basic residues" evidence="6">
    <location>
        <begin position="319"/>
        <end position="330"/>
    </location>
</feature>
<proteinExistence type="inferred from homology"/>
<evidence type="ECO:0000313" key="8">
    <source>
        <dbReference type="EMBL" id="KDB26996.1"/>
    </source>
</evidence>
<comment type="function">
    <text evidence="4">Component of the SRB8-11 complex. The SRB8-11 complex is a regulatory module of the Mediator complex which is itself involved in regulation of basal and activated RNA polymerase II-dependent transcription. The SRB8-11 complex may be involved in the transcriptional repression of a subset of genes regulated by Mediator. It may inhibit the association of the Mediator complex with RNA polymerase II to form the holoenzyme complex. The SRB8-11 complex phosphorylates the C-terminal domain (CTD) of the largest subunit of RNA polymerase II.</text>
</comment>
<dbReference type="SMART" id="SM00385">
    <property type="entry name" value="CYCLIN"/>
    <property type="match status" value="2"/>
</dbReference>
<comment type="caution">
    <text evidence="8">The sequence shown here is derived from an EMBL/GenBank/DDBJ whole genome shotgun (WGS) entry which is preliminary data.</text>
</comment>
<evidence type="ECO:0000256" key="1">
    <source>
        <dbReference type="ARBA" id="ARBA00008638"/>
    </source>
</evidence>
<dbReference type="PANTHER" id="PTHR10026">
    <property type="entry name" value="CYCLIN"/>
    <property type="match status" value="1"/>
</dbReference>
<dbReference type="FunFam" id="1.10.472.10:FF:000073">
    <property type="entry name" value="C-type cyclin"/>
    <property type="match status" value="1"/>
</dbReference>
<feature type="compositionally biased region" description="Low complexity" evidence="6">
    <location>
        <begin position="309"/>
        <end position="318"/>
    </location>
</feature>
<dbReference type="InterPro" id="IPR013763">
    <property type="entry name" value="Cyclin-like_dom"/>
</dbReference>
<feature type="region of interest" description="Disordered" evidence="6">
    <location>
        <begin position="309"/>
        <end position="357"/>
    </location>
</feature>
<evidence type="ECO:0000256" key="2">
    <source>
        <dbReference type="ARBA" id="ARBA00011612"/>
    </source>
</evidence>
<reference evidence="8 9" key="1">
    <citation type="submission" date="2014-02" db="EMBL/GenBank/DDBJ databases">
        <title>The Genome Sequence of Trichophyton interdigitale MR816.</title>
        <authorList>
            <consortium name="The Broad Institute Genomics Platform"/>
            <person name="Cuomo C.A."/>
            <person name="White T.C."/>
            <person name="Graser Y."/>
            <person name="Martinez-Rossi N."/>
            <person name="Heitman J."/>
            <person name="Young S.K."/>
            <person name="Zeng Q."/>
            <person name="Gargeya S."/>
            <person name="Abouelleil A."/>
            <person name="Alvarado L."/>
            <person name="Chapman S.B."/>
            <person name="Gainer-Dewar J."/>
            <person name="Goldberg J."/>
            <person name="Griggs A."/>
            <person name="Gujja S."/>
            <person name="Hansen M."/>
            <person name="Howarth C."/>
            <person name="Imamovic A."/>
            <person name="Larimer J."/>
            <person name="Martinez D."/>
            <person name="Murphy C."/>
            <person name="Pearson M.D."/>
            <person name="Persinoti G."/>
            <person name="Poon T."/>
            <person name="Priest M."/>
            <person name="Roberts A.D."/>
            <person name="Saif S."/>
            <person name="Shea T.D."/>
            <person name="Sykes S.N."/>
            <person name="Wortman J."/>
            <person name="Nusbaum C."/>
            <person name="Birren B."/>
        </authorList>
    </citation>
    <scope>NUCLEOTIDE SEQUENCE [LARGE SCALE GENOMIC DNA]</scope>
    <source>
        <strain evidence="8 9">MR816</strain>
    </source>
</reference>
<feature type="domain" description="Cyclin-like" evidence="7">
    <location>
        <begin position="62"/>
        <end position="161"/>
    </location>
</feature>
<gene>
    <name evidence="8" type="ORF">H109_01233</name>
</gene>